<proteinExistence type="predicted"/>
<dbReference type="Pfam" id="PF15613">
    <property type="entry name" value="WSD"/>
    <property type="match status" value="1"/>
</dbReference>
<feature type="compositionally biased region" description="Basic residues" evidence="15">
    <location>
        <begin position="1"/>
        <end position="12"/>
    </location>
</feature>
<dbReference type="Gene3D" id="1.20.920.10">
    <property type="entry name" value="Bromodomain-like"/>
    <property type="match status" value="1"/>
</dbReference>
<dbReference type="FunFam" id="3.30.40.10:FF:000048">
    <property type="entry name" value="nucleosome-remodeling factor subunit BPTF isoform X1"/>
    <property type="match status" value="1"/>
</dbReference>
<dbReference type="SMART" id="SM00571">
    <property type="entry name" value="DDT"/>
    <property type="match status" value="1"/>
</dbReference>
<keyword evidence="6" id="KW-0862">Zinc</keyword>
<dbReference type="PROSITE" id="PS01359">
    <property type="entry name" value="ZF_PHD_1"/>
    <property type="match status" value="1"/>
</dbReference>
<dbReference type="InterPro" id="IPR001487">
    <property type="entry name" value="Bromodomain"/>
</dbReference>
<dbReference type="STRING" id="6573.A0A210QCJ6"/>
<keyword evidence="2" id="KW-0597">Phosphoprotein</keyword>
<feature type="region of interest" description="Disordered" evidence="15">
    <location>
        <begin position="1285"/>
        <end position="1335"/>
    </location>
</feature>
<keyword evidence="12" id="KW-0539">Nucleus</keyword>
<dbReference type="SMART" id="SM00249">
    <property type="entry name" value="PHD"/>
    <property type="match status" value="3"/>
</dbReference>
<feature type="compositionally biased region" description="Basic and acidic residues" evidence="15">
    <location>
        <begin position="1306"/>
        <end position="1331"/>
    </location>
</feature>
<keyword evidence="3" id="KW-0479">Metal-binding</keyword>
<evidence type="ECO:0000256" key="6">
    <source>
        <dbReference type="ARBA" id="ARBA00022833"/>
    </source>
</evidence>
<dbReference type="GO" id="GO:0045944">
    <property type="term" value="P:positive regulation of transcription by RNA polymerase II"/>
    <property type="evidence" value="ECO:0007669"/>
    <property type="project" value="UniProtKB-ARBA"/>
</dbReference>
<organism evidence="19 20">
    <name type="scientific">Mizuhopecten yessoensis</name>
    <name type="common">Japanese scallop</name>
    <name type="synonym">Patinopecten yessoensis</name>
    <dbReference type="NCBI Taxonomy" id="6573"/>
    <lineage>
        <taxon>Eukaryota</taxon>
        <taxon>Metazoa</taxon>
        <taxon>Spiralia</taxon>
        <taxon>Lophotrochozoa</taxon>
        <taxon>Mollusca</taxon>
        <taxon>Bivalvia</taxon>
        <taxon>Autobranchia</taxon>
        <taxon>Pteriomorphia</taxon>
        <taxon>Pectinida</taxon>
        <taxon>Pectinoidea</taxon>
        <taxon>Pectinidae</taxon>
        <taxon>Mizuhopecten</taxon>
    </lineage>
</organism>
<feature type="region of interest" description="Disordered" evidence="15">
    <location>
        <begin position="492"/>
        <end position="563"/>
    </location>
</feature>
<name>A0A210QCJ6_MIZYE</name>
<feature type="compositionally biased region" description="Basic and acidic residues" evidence="15">
    <location>
        <begin position="1698"/>
        <end position="1719"/>
    </location>
</feature>
<feature type="compositionally biased region" description="Low complexity" evidence="15">
    <location>
        <begin position="37"/>
        <end position="59"/>
    </location>
</feature>
<dbReference type="SMART" id="SM00297">
    <property type="entry name" value="BROMO"/>
    <property type="match status" value="1"/>
</dbReference>
<dbReference type="SUPFAM" id="SSF47370">
    <property type="entry name" value="Bromodomain"/>
    <property type="match status" value="1"/>
</dbReference>
<feature type="compositionally biased region" description="Basic and acidic residues" evidence="15">
    <location>
        <begin position="1404"/>
        <end position="1423"/>
    </location>
</feature>
<protein>
    <submittedName>
        <fullName evidence="19">Nucleosome-remodeling factor subunit NURF301</fullName>
    </submittedName>
</protein>
<dbReference type="GO" id="GO:0016589">
    <property type="term" value="C:NURF complex"/>
    <property type="evidence" value="ECO:0007669"/>
    <property type="project" value="InterPro"/>
</dbReference>
<dbReference type="InterPro" id="IPR038028">
    <property type="entry name" value="BPTF"/>
</dbReference>
<feature type="compositionally biased region" description="Polar residues" evidence="15">
    <location>
        <begin position="1082"/>
        <end position="1092"/>
    </location>
</feature>
<dbReference type="PRINTS" id="PR00503">
    <property type="entry name" value="BROMODOMAIN"/>
</dbReference>
<reference evidence="19 20" key="1">
    <citation type="journal article" date="2017" name="Nat. Ecol. Evol.">
        <title>Scallop genome provides insights into evolution of bilaterian karyotype and development.</title>
        <authorList>
            <person name="Wang S."/>
            <person name="Zhang J."/>
            <person name="Jiao W."/>
            <person name="Li J."/>
            <person name="Xun X."/>
            <person name="Sun Y."/>
            <person name="Guo X."/>
            <person name="Huan P."/>
            <person name="Dong B."/>
            <person name="Zhang L."/>
            <person name="Hu X."/>
            <person name="Sun X."/>
            <person name="Wang J."/>
            <person name="Zhao C."/>
            <person name="Wang Y."/>
            <person name="Wang D."/>
            <person name="Huang X."/>
            <person name="Wang R."/>
            <person name="Lv J."/>
            <person name="Li Y."/>
            <person name="Zhang Z."/>
            <person name="Liu B."/>
            <person name="Lu W."/>
            <person name="Hui Y."/>
            <person name="Liang J."/>
            <person name="Zhou Z."/>
            <person name="Hou R."/>
            <person name="Li X."/>
            <person name="Liu Y."/>
            <person name="Li H."/>
            <person name="Ning X."/>
            <person name="Lin Y."/>
            <person name="Zhao L."/>
            <person name="Xing Q."/>
            <person name="Dou J."/>
            <person name="Li Y."/>
            <person name="Mao J."/>
            <person name="Guo H."/>
            <person name="Dou H."/>
            <person name="Li T."/>
            <person name="Mu C."/>
            <person name="Jiang W."/>
            <person name="Fu Q."/>
            <person name="Fu X."/>
            <person name="Miao Y."/>
            <person name="Liu J."/>
            <person name="Yu Q."/>
            <person name="Li R."/>
            <person name="Liao H."/>
            <person name="Li X."/>
            <person name="Kong Y."/>
            <person name="Jiang Z."/>
            <person name="Chourrout D."/>
            <person name="Li R."/>
            <person name="Bao Z."/>
        </authorList>
    </citation>
    <scope>NUCLEOTIDE SEQUENCE [LARGE SCALE GENOMIC DNA]</scope>
    <source>
        <strain evidence="19 20">PY_sf001</strain>
    </source>
</reference>
<dbReference type="InterPro" id="IPR011011">
    <property type="entry name" value="Znf_FYVE_PHD"/>
</dbReference>
<dbReference type="GO" id="GO:0008270">
    <property type="term" value="F:zinc ion binding"/>
    <property type="evidence" value="ECO:0007669"/>
    <property type="project" value="UniProtKB-KW"/>
</dbReference>
<dbReference type="Pfam" id="PF00439">
    <property type="entry name" value="Bromodomain"/>
    <property type="match status" value="1"/>
</dbReference>
<evidence type="ECO:0000256" key="5">
    <source>
        <dbReference type="ARBA" id="ARBA00022771"/>
    </source>
</evidence>
<dbReference type="Proteomes" id="UP000242188">
    <property type="component" value="Unassembled WGS sequence"/>
</dbReference>
<gene>
    <name evidence="19" type="ORF">KP79_PYT05219</name>
</gene>
<dbReference type="InterPro" id="IPR013083">
    <property type="entry name" value="Znf_RING/FYVE/PHD"/>
</dbReference>
<feature type="domain" description="PHD-type" evidence="17">
    <location>
        <begin position="2488"/>
        <end position="2555"/>
    </location>
</feature>
<keyword evidence="8" id="KW-0805">Transcription regulation</keyword>
<evidence type="ECO:0000256" key="2">
    <source>
        <dbReference type="ARBA" id="ARBA00022553"/>
    </source>
</evidence>
<dbReference type="OrthoDB" id="784962at2759"/>
<feature type="domain" description="DDT" evidence="18">
    <location>
        <begin position="173"/>
        <end position="233"/>
    </location>
</feature>
<evidence type="ECO:0000256" key="10">
    <source>
        <dbReference type="ARBA" id="ARBA00023117"/>
    </source>
</evidence>
<comment type="caution">
    <text evidence="19">The sequence shown here is derived from an EMBL/GenBank/DDBJ whole genome shotgun (WGS) entry which is preliminary data.</text>
</comment>
<feature type="compositionally biased region" description="Polar residues" evidence="15">
    <location>
        <begin position="1288"/>
        <end position="1305"/>
    </location>
</feature>
<keyword evidence="4" id="KW-0677">Repeat</keyword>
<evidence type="ECO:0000313" key="20">
    <source>
        <dbReference type="Proteomes" id="UP000242188"/>
    </source>
</evidence>
<feature type="compositionally biased region" description="Polar residues" evidence="15">
    <location>
        <begin position="1173"/>
        <end position="1196"/>
    </location>
</feature>
<dbReference type="PANTHER" id="PTHR45975">
    <property type="entry name" value="NUCLEOSOME-REMODELING FACTOR SUBUNIT BPTF"/>
    <property type="match status" value="1"/>
</dbReference>
<dbReference type="InterPro" id="IPR036427">
    <property type="entry name" value="Bromodomain-like_sf"/>
</dbReference>
<dbReference type="PROSITE" id="PS50827">
    <property type="entry name" value="DDT"/>
    <property type="match status" value="1"/>
</dbReference>
<feature type="region of interest" description="Disordered" evidence="15">
    <location>
        <begin position="1066"/>
        <end position="1224"/>
    </location>
</feature>
<evidence type="ECO:0000256" key="11">
    <source>
        <dbReference type="ARBA" id="ARBA00023163"/>
    </source>
</evidence>
<evidence type="ECO:0000256" key="1">
    <source>
        <dbReference type="ARBA" id="ARBA00004123"/>
    </source>
</evidence>
<dbReference type="InterPro" id="IPR019787">
    <property type="entry name" value="Znf_PHD-finger"/>
</dbReference>
<evidence type="ECO:0000256" key="15">
    <source>
        <dbReference type="SAM" id="MobiDB-lite"/>
    </source>
</evidence>
<dbReference type="CDD" id="cd15559">
    <property type="entry name" value="PHD1_BPTF"/>
    <property type="match status" value="1"/>
</dbReference>
<dbReference type="Pfam" id="PF02791">
    <property type="entry name" value="DDT"/>
    <property type="match status" value="1"/>
</dbReference>
<evidence type="ECO:0000313" key="19">
    <source>
        <dbReference type="EMBL" id="OWF46473.1"/>
    </source>
</evidence>
<feature type="region of interest" description="Disordered" evidence="15">
    <location>
        <begin position="1382"/>
        <end position="1467"/>
    </location>
</feature>
<dbReference type="InterPro" id="IPR001965">
    <property type="entry name" value="Znf_PHD"/>
</dbReference>
<accession>A0A210QCJ6</accession>
<dbReference type="Pfam" id="PF00628">
    <property type="entry name" value="PHD"/>
    <property type="match status" value="3"/>
</dbReference>
<feature type="compositionally biased region" description="Acidic residues" evidence="15">
    <location>
        <begin position="101"/>
        <end position="123"/>
    </location>
</feature>
<dbReference type="PANTHER" id="PTHR45975:SF2">
    <property type="entry name" value="NUCLEOSOME-REMODELING FACTOR SUBUNIT BPTF"/>
    <property type="match status" value="1"/>
</dbReference>
<evidence type="ECO:0000256" key="9">
    <source>
        <dbReference type="ARBA" id="ARBA00023054"/>
    </source>
</evidence>
<feature type="region of interest" description="Disordered" evidence="15">
    <location>
        <begin position="1696"/>
        <end position="1728"/>
    </location>
</feature>
<evidence type="ECO:0000259" key="17">
    <source>
        <dbReference type="PROSITE" id="PS50016"/>
    </source>
</evidence>
<dbReference type="InterPro" id="IPR019786">
    <property type="entry name" value="Zinc_finger_PHD-type_CS"/>
</dbReference>
<sequence length="2673" mass="297639">MSTRGRRGRGRPPKTPLSSVRPRSNFLRKPKAYQNHGTPSSDPSSRSSTPVSTPGTPVRGQGRGRSREAAQRGRHFIQHMIFEDDDQSRSSIDTEEKVSDVLDDLDENDPVSDASYEESDSDCSNDSFSTIGSSAGRRKLFFGRRPRTPELLDDKDIARLKLPPTSTDLMIPIENLMQSLSIYEVLRHFRTILRLSPFSFEDFCAAIMSDEVSSLLTEIHITLYKALWREEDGNNTAFGPSDMKDSINISLFFVDAFTWPESIRALLDTESDRYPEYKVAIESLEHPDFPFVPVEERLKVLKTLTDLFLVTNNVREEIMNEGNIQYDDHCRNCHKLGDLLCCETCSAVYHLTCVEPPMEEVPEEDWVCGVCRAHKIKGVTDCVSEAEKSGLLCRQEPIGFDRHGRKYWFLVRRIVVEGENEVWYYSTKGQIDELLEVLDSEGWERDLVSAIYEFKEDVLKQMAVTHELTMSHKGNRKSALELETAEIVKTQAERSLRKAQEETERKIKEEEEDKRKKEEEESAEKRNLEGKDSGELDGPKENGTLWEKDEIKEETQLGNLEKTDMDISELIKTETTTSVTSNVTTSTTVSDNGTSTLQKTELLTTTTTTSTLMKSITTISESSEVVPKMEDAKEEMMDQDIKTEVKEEIVENNIDGSETNVDVKSEQLSDLQNEIKQPVDIKKIDLKNLTQVSVNDKPKSTIMNVQSVCPNVKQTVLKMNDDSSPQKQTRTVLIVNRDGNKVTLAVSKQPLDGTKAETTTIQQTSTTTTASALAEARKIVTRSKTGSLTPKQFTDSITGTTSVKTLSKLSSSSSDDLLVINKDGDITRVTRSKSATVTSLQHFKLGMECNFKNYVNQYATNNLALNKYQHNEERDKRRYLSHKFSLTQASEFKWNGANHGKKSVVIQTLMLTIIQLESSIPSSFLHPNWPLHRQSWTNAVHMCRKPSDFSLALSILEACMKPVIFNPVWSEALGHCRLQKITSLDREEMKKREKEIRKRKEEEDEGRPLVWIKYTLGLKHQVWKQRGEEYRVTGGQGWRWLSTTRKYQFVPQDTVGLRNVARKIQARKRKAADATPKAANASQKTASSPVSTDKTEGEEEHMDVDQEITEPPKTTDSKEDSAKEDLDSSMDKESVKCNSDAGDCHAVNSVDAVDTNEETGERVEVPVVKDSSPESADNGGSSDKNVTNNNEGQCSSVGDDKMEVDIESVSPVKKSVSQTPAPLKSDNVEKKLDLFNYTLPPKLDIPQVDVCRAMNERTHYPKVTKPYAKLDLLLQRRLKQEEIENKQRQALQQQINWKLKSQNSPDGDKKDDSKDSSEEKDTESKEDKSEDPLDLDEVTLPCYSYSCREKGKEFCFSPTCRKALLDESELIDMDIAEDAIEAEKDKSIAEMSMEDEDVDIEGDKEEKMDKKEKSEEKDSLVDVEKDDEGTNKNTNSSSFTSKTPSDSSSSATASEASKTPTTTSPATTSAISSALSAMKSPASRAAAVAQLLANRPGLKAFTQAQLLLKQAIEKMSVQELKSKMPPARSTKEPIKLVKYAKFGQKPTAKKKASLPPCHKYLTPSRKRSALVLEKHDLRKMARTKGLIETKQFNYNCKMNNVNWIYPCPRPLFRTSWRYRTQTVKSFGGVGLQLRILWACLRWDDLSIKPPAGGTNTVSTETEITTKELLKRRDVGRDGLRSEFQVRKIVVPLGLPSQPKEKYTPQRSGLRERRRAESPKQTEPSVTETWTPEEELELWEIKQFGEKLAKQRAAIQEKSSQDSVKTTVNAVQLKAQLEMQLKQQRLALQQKRMMESQGSTTATTTSTVTVSAVGTTSLISTVQSTAGGTIIKPATTSNSILGGTSILKTVQVQPKTIIAGSQGTPGRSLVRFQIPRSAVQQIQSSNSSNITLAPKPGLVATAATTNTVTSPARVVVPAPVSTAQSLTPKVQLRPQVVAQGVPGQVQNLQIIQGPQGQLQVRGLLPGQQIIRLPDGRLQLLSMPQTPQVAAATPTPTVTPATTVATPTLVPPRTQLAIRPQTSIIVTNATGGTQTATTPARIIIPSQNLPTALGSSSPGISLVSAAKEGGLVATVVKGSSPPSISLAAPKVIAPGLVTGSATMSGTQAVTMTTSSAAGALASAIKTITLQKPVSSTTIPSPITVTSLPQMVSGGLPKVITATRAGLPGQLIVQTPRPPGQPLLMARPQVPTTVSTAPVTSVSAAAATKYAVTPQVVQQVVRQALMQNQTPEIQAKLLAMQRLMTQPKTSSAIAELADAITISTASSEAGVEGAKFPIAALSKTQTPTVAVDLNRPRQFKTTVVEKEEQNRLTVCGQVLRNVIEKIEKKERDDGRRMKKQEMEEEKHKRLMVAKLQGTLFKHKEALKKEILKKRSIMEKNLQQEIQAEVNEQLKKRKKKPDSPGRPLVTVTSQKAPLLNQDQTIMTEEPKRKKQKIISTGGRAFNPKEKLYCVCKLPYDTTKFYIGCDLCSNWFHGDCVGISEGRAKTIDTYVCGECKKQKETATEELYCLCRTPYDEAQFYIGCDRCQDWFHGRCVGVSQGEADHIDTYICPNCMRKEEADPVSQKELLDRDYDTLRRLVKSLQSHKMAWPFLEAVDRNEVPDYYHVVKDPMDLTTVEKRLQKKKYHRLKDFVKDVTKIFDNCRLYNPTDTPFYQCAEVLETFFVQKLKSVKERI</sequence>
<dbReference type="CDD" id="cd15560">
    <property type="entry name" value="PHD2_3_BPTF"/>
    <property type="match status" value="2"/>
</dbReference>
<dbReference type="PROSITE" id="PS50014">
    <property type="entry name" value="BROMODOMAIN_2"/>
    <property type="match status" value="1"/>
</dbReference>
<dbReference type="InterPro" id="IPR018359">
    <property type="entry name" value="Bromodomain_CS"/>
</dbReference>
<keyword evidence="9" id="KW-0175">Coiled coil</keyword>
<keyword evidence="20" id="KW-1185">Reference proteome</keyword>
<evidence type="ECO:0000256" key="4">
    <source>
        <dbReference type="ARBA" id="ARBA00022737"/>
    </source>
</evidence>
<feature type="region of interest" description="Disordered" evidence="15">
    <location>
        <begin position="1"/>
        <end position="130"/>
    </location>
</feature>
<feature type="compositionally biased region" description="Low complexity" evidence="15">
    <location>
        <begin position="1431"/>
        <end position="1467"/>
    </location>
</feature>
<dbReference type="GO" id="GO:0045892">
    <property type="term" value="P:negative regulation of DNA-templated transcription"/>
    <property type="evidence" value="ECO:0007669"/>
    <property type="project" value="UniProtKB-ARBA"/>
</dbReference>
<dbReference type="PROSITE" id="PS00633">
    <property type="entry name" value="BROMODOMAIN_1"/>
    <property type="match status" value="1"/>
</dbReference>
<evidence type="ECO:0000256" key="13">
    <source>
        <dbReference type="PROSITE-ProRule" id="PRU00035"/>
    </source>
</evidence>
<keyword evidence="7" id="KW-0156">Chromatin regulator</keyword>
<comment type="subcellular location">
    <subcellularLocation>
        <location evidence="1">Nucleus</location>
    </subcellularLocation>
</comment>
<keyword evidence="10 13" id="KW-0103">Bromodomain</keyword>
<dbReference type="InterPro" id="IPR028941">
    <property type="entry name" value="WHIM2_dom"/>
</dbReference>
<dbReference type="EMBL" id="NEDP02004182">
    <property type="protein sequence ID" value="OWF46473.1"/>
    <property type="molecule type" value="Genomic_DNA"/>
</dbReference>
<feature type="compositionally biased region" description="Acidic residues" evidence="15">
    <location>
        <begin position="1392"/>
        <end position="1403"/>
    </location>
</feature>
<evidence type="ECO:0000256" key="3">
    <source>
        <dbReference type="ARBA" id="ARBA00022723"/>
    </source>
</evidence>
<dbReference type="GO" id="GO:0000978">
    <property type="term" value="F:RNA polymerase II cis-regulatory region sequence-specific DNA binding"/>
    <property type="evidence" value="ECO:0007669"/>
    <property type="project" value="TreeGrafter"/>
</dbReference>
<feature type="domain" description="Bromo" evidence="16">
    <location>
        <begin position="2582"/>
        <end position="2652"/>
    </location>
</feature>
<evidence type="ECO:0000256" key="14">
    <source>
        <dbReference type="PROSITE-ProRule" id="PRU00146"/>
    </source>
</evidence>
<evidence type="ECO:0000256" key="7">
    <source>
        <dbReference type="ARBA" id="ARBA00022853"/>
    </source>
</evidence>
<feature type="compositionally biased region" description="Acidic residues" evidence="15">
    <location>
        <begin position="1096"/>
        <end position="1108"/>
    </location>
</feature>
<feature type="domain" description="PHD-type" evidence="17">
    <location>
        <begin position="327"/>
        <end position="374"/>
    </location>
</feature>
<feature type="compositionally biased region" description="Basic and acidic residues" evidence="15">
    <location>
        <begin position="1113"/>
        <end position="1135"/>
    </location>
</feature>
<dbReference type="GO" id="GO:0006338">
    <property type="term" value="P:chromatin remodeling"/>
    <property type="evidence" value="ECO:0007669"/>
    <property type="project" value="UniProtKB-ARBA"/>
</dbReference>
<dbReference type="Gene3D" id="3.30.40.10">
    <property type="entry name" value="Zinc/RING finger domain, C3HC4 (zinc finger)"/>
    <property type="match status" value="3"/>
</dbReference>
<dbReference type="FunFam" id="3.30.40.10:FF:000036">
    <property type="entry name" value="nucleosome-remodeling factor subunit BPTF isoform X1"/>
    <property type="match status" value="1"/>
</dbReference>
<evidence type="ECO:0000259" key="18">
    <source>
        <dbReference type="PROSITE" id="PS50827"/>
    </source>
</evidence>
<dbReference type="InterPro" id="IPR018501">
    <property type="entry name" value="DDT_dom"/>
</dbReference>
<keyword evidence="5 14" id="KW-0863">Zinc-finger</keyword>
<evidence type="ECO:0000259" key="16">
    <source>
        <dbReference type="PROSITE" id="PS50014"/>
    </source>
</evidence>
<feature type="region of interest" description="Disordered" evidence="15">
    <location>
        <begin position="2389"/>
        <end position="2410"/>
    </location>
</feature>
<dbReference type="SUPFAM" id="SSF57903">
    <property type="entry name" value="FYVE/PHD zinc finger"/>
    <property type="match status" value="3"/>
</dbReference>
<keyword evidence="11" id="KW-0804">Transcription</keyword>
<evidence type="ECO:0000256" key="12">
    <source>
        <dbReference type="ARBA" id="ARBA00023242"/>
    </source>
</evidence>
<dbReference type="PROSITE" id="PS50016">
    <property type="entry name" value="ZF_PHD_2"/>
    <property type="match status" value="2"/>
</dbReference>
<dbReference type="CDD" id="cd05509">
    <property type="entry name" value="Bromo_gcn5_like"/>
    <property type="match status" value="1"/>
</dbReference>
<evidence type="ECO:0000256" key="8">
    <source>
        <dbReference type="ARBA" id="ARBA00023015"/>
    </source>
</evidence>